<keyword evidence="1" id="KW-0732">Signal</keyword>
<accession>A0A2P5B4F1</accession>
<proteinExistence type="predicted"/>
<organism evidence="2 3">
    <name type="scientific">Parasponia andersonii</name>
    <name type="common">Sponia andersonii</name>
    <dbReference type="NCBI Taxonomy" id="3476"/>
    <lineage>
        <taxon>Eukaryota</taxon>
        <taxon>Viridiplantae</taxon>
        <taxon>Streptophyta</taxon>
        <taxon>Embryophyta</taxon>
        <taxon>Tracheophyta</taxon>
        <taxon>Spermatophyta</taxon>
        <taxon>Magnoliopsida</taxon>
        <taxon>eudicotyledons</taxon>
        <taxon>Gunneridae</taxon>
        <taxon>Pentapetalae</taxon>
        <taxon>rosids</taxon>
        <taxon>fabids</taxon>
        <taxon>Rosales</taxon>
        <taxon>Cannabaceae</taxon>
        <taxon>Parasponia</taxon>
    </lineage>
</organism>
<feature type="chain" id="PRO_5015196798" description="Secreted protein" evidence="1">
    <location>
        <begin position="21"/>
        <end position="77"/>
    </location>
</feature>
<gene>
    <name evidence="2" type="ORF">PanWU01x14_272180</name>
</gene>
<evidence type="ECO:0000256" key="1">
    <source>
        <dbReference type="SAM" id="SignalP"/>
    </source>
</evidence>
<comment type="caution">
    <text evidence="2">The sequence shown here is derived from an EMBL/GenBank/DDBJ whole genome shotgun (WGS) entry which is preliminary data.</text>
</comment>
<feature type="signal peptide" evidence="1">
    <location>
        <begin position="1"/>
        <end position="20"/>
    </location>
</feature>
<evidence type="ECO:0008006" key="4">
    <source>
        <dbReference type="Google" id="ProtNLM"/>
    </source>
</evidence>
<reference evidence="3" key="1">
    <citation type="submission" date="2016-06" db="EMBL/GenBank/DDBJ databases">
        <title>Parallel loss of symbiosis genes in relatives of nitrogen-fixing non-legume Parasponia.</title>
        <authorList>
            <person name="Van Velzen R."/>
            <person name="Holmer R."/>
            <person name="Bu F."/>
            <person name="Rutten L."/>
            <person name="Van Zeijl A."/>
            <person name="Liu W."/>
            <person name="Santuari L."/>
            <person name="Cao Q."/>
            <person name="Sharma T."/>
            <person name="Shen D."/>
            <person name="Roswanjaya Y."/>
            <person name="Wardhani T."/>
            <person name="Kalhor M.S."/>
            <person name="Jansen J."/>
            <person name="Van den Hoogen J."/>
            <person name="Gungor B."/>
            <person name="Hartog M."/>
            <person name="Hontelez J."/>
            <person name="Verver J."/>
            <person name="Yang W.-C."/>
            <person name="Schijlen E."/>
            <person name="Repin R."/>
            <person name="Schilthuizen M."/>
            <person name="Schranz E."/>
            <person name="Heidstra R."/>
            <person name="Miyata K."/>
            <person name="Fedorova E."/>
            <person name="Kohlen W."/>
            <person name="Bisseling T."/>
            <person name="Smit S."/>
            <person name="Geurts R."/>
        </authorList>
    </citation>
    <scope>NUCLEOTIDE SEQUENCE [LARGE SCALE GENOMIC DNA]</scope>
    <source>
        <strain evidence="3">cv. WU1-14</strain>
    </source>
</reference>
<name>A0A2P5B4F1_PARAD</name>
<evidence type="ECO:0000313" key="2">
    <source>
        <dbReference type="EMBL" id="PON43682.1"/>
    </source>
</evidence>
<dbReference type="Proteomes" id="UP000237105">
    <property type="component" value="Unassembled WGS sequence"/>
</dbReference>
<dbReference type="EMBL" id="JXTB01000366">
    <property type="protein sequence ID" value="PON43682.1"/>
    <property type="molecule type" value="Genomic_DNA"/>
</dbReference>
<protein>
    <recommendedName>
        <fullName evidence="4">Secreted protein</fullName>
    </recommendedName>
</protein>
<keyword evidence="3" id="KW-1185">Reference proteome</keyword>
<dbReference type="OrthoDB" id="10474599at2759"/>
<evidence type="ECO:0000313" key="3">
    <source>
        <dbReference type="Proteomes" id="UP000237105"/>
    </source>
</evidence>
<sequence>VNSSLSSLLFLSCFFPRCNEQKESSKGSSWLPLNATSLAIVNSHRLRDLKCCLTRSCQSELRGPLAAWFVIDNTKHP</sequence>
<dbReference type="AlphaFoldDB" id="A0A2P5B4F1"/>
<feature type="non-terminal residue" evidence="2">
    <location>
        <position position="1"/>
    </location>
</feature>